<accession>A0ABW6V142</accession>
<evidence type="ECO:0000313" key="1">
    <source>
        <dbReference type="EMBL" id="MFF4773022.1"/>
    </source>
</evidence>
<evidence type="ECO:0008006" key="3">
    <source>
        <dbReference type="Google" id="ProtNLM"/>
    </source>
</evidence>
<dbReference type="EMBL" id="JBIAXI010000005">
    <property type="protein sequence ID" value="MFF4773022.1"/>
    <property type="molecule type" value="Genomic_DNA"/>
</dbReference>
<reference evidence="1 2" key="1">
    <citation type="submission" date="2024-10" db="EMBL/GenBank/DDBJ databases">
        <title>The Natural Products Discovery Center: Release of the First 8490 Sequenced Strains for Exploring Actinobacteria Biosynthetic Diversity.</title>
        <authorList>
            <person name="Kalkreuter E."/>
            <person name="Kautsar S.A."/>
            <person name="Yang D."/>
            <person name="Bader C.D."/>
            <person name="Teijaro C.N."/>
            <person name="Fluegel L."/>
            <person name="Davis C.M."/>
            <person name="Simpson J.R."/>
            <person name="Lauterbach L."/>
            <person name="Steele A.D."/>
            <person name="Gui C."/>
            <person name="Meng S."/>
            <person name="Li G."/>
            <person name="Viehrig K."/>
            <person name="Ye F."/>
            <person name="Su P."/>
            <person name="Kiefer A.F."/>
            <person name="Nichols A."/>
            <person name="Cepeda A.J."/>
            <person name="Yan W."/>
            <person name="Fan B."/>
            <person name="Jiang Y."/>
            <person name="Adhikari A."/>
            <person name="Zheng C.-J."/>
            <person name="Schuster L."/>
            <person name="Cowan T.M."/>
            <person name="Smanski M.J."/>
            <person name="Chevrette M.G."/>
            <person name="De Carvalho L.P.S."/>
            <person name="Shen B."/>
        </authorList>
    </citation>
    <scope>NUCLEOTIDE SEQUENCE [LARGE SCALE GENOMIC DNA]</scope>
    <source>
        <strain evidence="1 2">NPDC001281</strain>
    </source>
</reference>
<keyword evidence="2" id="KW-1185">Reference proteome</keyword>
<dbReference type="Proteomes" id="UP001602119">
    <property type="component" value="Unassembled WGS sequence"/>
</dbReference>
<comment type="caution">
    <text evidence="1">The sequence shown here is derived from an EMBL/GenBank/DDBJ whole genome shotgun (WGS) entry which is preliminary data.</text>
</comment>
<organism evidence="1 2">
    <name type="scientific">Microtetraspora fusca</name>
    <dbReference type="NCBI Taxonomy" id="1997"/>
    <lineage>
        <taxon>Bacteria</taxon>
        <taxon>Bacillati</taxon>
        <taxon>Actinomycetota</taxon>
        <taxon>Actinomycetes</taxon>
        <taxon>Streptosporangiales</taxon>
        <taxon>Streptosporangiaceae</taxon>
        <taxon>Microtetraspora</taxon>
    </lineage>
</organism>
<proteinExistence type="predicted"/>
<evidence type="ECO:0000313" key="2">
    <source>
        <dbReference type="Proteomes" id="UP001602119"/>
    </source>
</evidence>
<protein>
    <recommendedName>
        <fullName evidence="3">PE domain-containing protein</fullName>
    </recommendedName>
</protein>
<sequence>MTHKDAMGDDGGALPLDPKWPGLDGDVPLYYNVATIRTIAGELKEYLGGTEGAAFAEGYTTGSVKSIEQSGLEKIGSGQLGEWTDAKLLAGTAARGGKALLDAYRRFAEVYETVVLVMEAHADEYAKTNHANEGDRSA</sequence>
<name>A0ABW6V142_MICFU</name>
<gene>
    <name evidence="1" type="ORF">ACFY05_09215</name>
</gene>
<dbReference type="RefSeq" id="WP_157544759.1">
    <property type="nucleotide sequence ID" value="NZ_BBYK01000038.1"/>
</dbReference>